<evidence type="ECO:0000313" key="3">
    <source>
        <dbReference type="EMBL" id="EFO90152.1"/>
    </source>
</evidence>
<sequence length="159" mass="18751">MFMIGAFLVLLFVFFKRIGEIKTEYLLRVQEMSEAMDDLVQDHDEELNFERNIASAHCIKMRMQQRDYNSKVGSLQRKLKEKSEAMKALNSKLTALEWAEEDANELVDELVKAREQIRMRDELIESLRNQLKATQLKKDETVQFKNNTLQENKSSNILY</sequence>
<evidence type="ECO:0000313" key="4">
    <source>
        <dbReference type="Proteomes" id="UP000008281"/>
    </source>
</evidence>
<dbReference type="Proteomes" id="UP000008281">
    <property type="component" value="Unassembled WGS sequence"/>
</dbReference>
<evidence type="ECO:0000256" key="2">
    <source>
        <dbReference type="SAM" id="SignalP"/>
    </source>
</evidence>
<gene>
    <name evidence="3" type="ORF">CRE_20634</name>
</gene>
<dbReference type="HOGENOM" id="CLU_130053_0_0_1"/>
<protein>
    <submittedName>
        <fullName evidence="3">Uncharacterized protein</fullName>
    </submittedName>
</protein>
<dbReference type="GeneID" id="9813287"/>
<proteinExistence type="predicted"/>
<name>E3NSF5_CAERE</name>
<feature type="signal peptide" evidence="2">
    <location>
        <begin position="1"/>
        <end position="23"/>
    </location>
</feature>
<dbReference type="KEGG" id="crq:GCK72_014262"/>
<reference evidence="3" key="1">
    <citation type="submission" date="2007-07" db="EMBL/GenBank/DDBJ databases">
        <title>PCAP assembly of the Caenorhabditis remanei genome.</title>
        <authorList>
            <consortium name="The Caenorhabditis remanei Sequencing Consortium"/>
            <person name="Wilson R.K."/>
        </authorList>
    </citation>
    <scope>NUCLEOTIDE SEQUENCE [LARGE SCALE GENOMIC DNA]</scope>
    <source>
        <strain evidence="3">PB4641</strain>
    </source>
</reference>
<organism evidence="4">
    <name type="scientific">Caenorhabditis remanei</name>
    <name type="common">Caenorhabditis vulgaris</name>
    <dbReference type="NCBI Taxonomy" id="31234"/>
    <lineage>
        <taxon>Eukaryota</taxon>
        <taxon>Metazoa</taxon>
        <taxon>Ecdysozoa</taxon>
        <taxon>Nematoda</taxon>
        <taxon>Chromadorea</taxon>
        <taxon>Rhabditida</taxon>
        <taxon>Rhabditina</taxon>
        <taxon>Rhabditomorpha</taxon>
        <taxon>Rhabditoidea</taxon>
        <taxon>Rhabditidae</taxon>
        <taxon>Peloderinae</taxon>
        <taxon>Caenorhabditis</taxon>
    </lineage>
</organism>
<evidence type="ECO:0000256" key="1">
    <source>
        <dbReference type="SAM" id="Coils"/>
    </source>
</evidence>
<dbReference type="AlphaFoldDB" id="E3NSF5"/>
<accession>E3NSF5</accession>
<dbReference type="InParanoid" id="E3NSF5"/>
<feature type="coiled-coil region" evidence="1">
    <location>
        <begin position="72"/>
        <end position="130"/>
    </location>
</feature>
<feature type="chain" id="PRO_5003179017" evidence="2">
    <location>
        <begin position="24"/>
        <end position="159"/>
    </location>
</feature>
<keyword evidence="1" id="KW-0175">Coiled coil</keyword>
<dbReference type="OrthoDB" id="5874543at2759"/>
<dbReference type="eggNOG" id="ENOG502TIU0">
    <property type="taxonomic scope" value="Eukaryota"/>
</dbReference>
<keyword evidence="2" id="KW-0732">Signal</keyword>
<dbReference type="CTD" id="9813287"/>
<dbReference type="OMA" id="QPRGRIN"/>
<dbReference type="EMBL" id="DS269954">
    <property type="protein sequence ID" value="EFO90152.1"/>
    <property type="molecule type" value="Genomic_DNA"/>
</dbReference>
<keyword evidence="4" id="KW-1185">Reference proteome</keyword>